<evidence type="ECO:0000313" key="6">
    <source>
        <dbReference type="Proteomes" id="UP000016922"/>
    </source>
</evidence>
<dbReference type="Proteomes" id="UP000016922">
    <property type="component" value="Unassembled WGS sequence"/>
</dbReference>
<dbReference type="InterPro" id="IPR036770">
    <property type="entry name" value="Ankyrin_rpt-contain_sf"/>
</dbReference>
<reference evidence="5 6" key="1">
    <citation type="journal article" date="2013" name="BMC Genomics">
        <title>Genomics-driven discovery of the pneumocandin biosynthetic gene cluster in the fungus Glarea lozoyensis.</title>
        <authorList>
            <person name="Chen L."/>
            <person name="Yue Q."/>
            <person name="Zhang X."/>
            <person name="Xiang M."/>
            <person name="Wang C."/>
            <person name="Li S."/>
            <person name="Che Y."/>
            <person name="Ortiz-Lopez F.J."/>
            <person name="Bills G.F."/>
            <person name="Liu X."/>
            <person name="An Z."/>
        </authorList>
    </citation>
    <scope>NUCLEOTIDE SEQUENCE [LARGE SCALE GENOMIC DNA]</scope>
    <source>
        <strain evidence="6">ATCC 20868 / MF5171</strain>
    </source>
</reference>
<organism evidence="5 6">
    <name type="scientific">Glarea lozoyensis (strain ATCC 20868 / MF5171)</name>
    <dbReference type="NCBI Taxonomy" id="1116229"/>
    <lineage>
        <taxon>Eukaryota</taxon>
        <taxon>Fungi</taxon>
        <taxon>Dikarya</taxon>
        <taxon>Ascomycota</taxon>
        <taxon>Pezizomycotina</taxon>
        <taxon>Leotiomycetes</taxon>
        <taxon>Helotiales</taxon>
        <taxon>Helotiaceae</taxon>
        <taxon>Glarea</taxon>
    </lineage>
</organism>
<dbReference type="InterPro" id="IPR027417">
    <property type="entry name" value="P-loop_NTPase"/>
</dbReference>
<dbReference type="Gene3D" id="1.25.40.20">
    <property type="entry name" value="Ankyrin repeat-containing domain"/>
    <property type="match status" value="1"/>
</dbReference>
<feature type="compositionally biased region" description="Polar residues" evidence="2">
    <location>
        <begin position="8"/>
        <end position="22"/>
    </location>
</feature>
<keyword evidence="6" id="KW-1185">Reference proteome</keyword>
<dbReference type="HOGENOM" id="CLU_274967_0_0_1"/>
<dbReference type="InterPro" id="IPR002110">
    <property type="entry name" value="Ankyrin_rpt"/>
</dbReference>
<dbReference type="RefSeq" id="XP_008076205.1">
    <property type="nucleotide sequence ID" value="XM_008078014.1"/>
</dbReference>
<dbReference type="Gene3D" id="3.40.50.300">
    <property type="entry name" value="P-loop containing nucleotide triphosphate hydrolases"/>
    <property type="match status" value="1"/>
</dbReference>
<dbReference type="eggNOG" id="KOG2029">
    <property type="taxonomic scope" value="Eukaryota"/>
</dbReference>
<proteinExistence type="predicted"/>
<dbReference type="Pfam" id="PF25053">
    <property type="entry name" value="DUF7791"/>
    <property type="match status" value="1"/>
</dbReference>
<dbReference type="GO" id="GO:0016787">
    <property type="term" value="F:hydrolase activity"/>
    <property type="evidence" value="ECO:0007669"/>
    <property type="project" value="UniProtKB-KW"/>
</dbReference>
<dbReference type="Gene3D" id="3.40.50.1820">
    <property type="entry name" value="alpha/beta hydrolase"/>
    <property type="match status" value="1"/>
</dbReference>
<sequence length="1163" mass="133231">MESPRQEIGQSPNLSISRSNLDQSPVQERGCIGIERHVRDHGITILSEGIQPVVDIFLIHGLQGHPQRTFTYIGPQEKDSTPPQKSSRLRKIFSRSSKKESNLPVSPQSPVATTITPNVFWPLDLLPHDFPQARVATFGYDSKVTNWFKGPAMQLDIFSYGESLLNSLDARRRADPERPLIFIVHSLGGLILKDVLRRARTAVDTRFKSIYTSVKAIFFFGTPHRGGSYVNLGLTVRKLAACAGFDTNDVLLRDLKFDSSVAKLLREEFAKMLDEQKPKVFTFQEATGISGFGPLSGKVVEDSSSALDYAYEQKDFITGNHIEMCRFSGFEDDGYQKTKDCLILCLDSIQYDLTHQSSPGLRERLLASLHMPETQERFNQVDEAYESTCNWIFERENLGFVKWLQTGNGVFWINGKPGSGKSTLMKFVISNHRTFQYLYMNRPKHRLIWAEFFFSNRGKKVQKTLEGLYHRILYQLLKQADYLTRFVQPIFENSAEAQGVWSLIYLEAAMLAIVKQREEKINICLFIDALDEQAENYAQDYRRLIGTMQNLINNSDDKTVRVMFCVSSRPETFFIDAFASWPGIRIHENTNNDVRLYLNGRLNSYLSSRPDLASNSLAVASLQKTFDEVFTRAQGVFLWVKLVATDLIEGLMDGDNPAQIQQHLSSIPGNGDLHELYHRILLSLKDSYLSDALVMLQIAYASLEPLPITEFFAAVNYVNQSKNSELSSQSFDEMERRLLSRCRGFLEVQTASWQDQECEKHTGKIVQFLHQSLKDYLAQQRSFETMQQKLRINYPANGHAHLLRFLTSQHLRRYARKPEDLYQLPQFDLRKYGVLYHSRMVEQTLGILFSGPLDALAKFMNDNELATAYLRIDGWECPEGWNPNFLALATQAGLLLYVEKELKRLGGPSKLKGRPLLHWAVMPLPPGLCTSPTDPFVHSPEMIRLLRSQGANLEEEFEYETYGSRTAFGWAFKQFTIRGAISAVNLTILTTLLSEGADPDVLSDQTLTALQLCIRNSDRLLAKLLLDFHASIEILTDSDWRHLERFNKPMSFIKAFRDGELRARDMPVFAEFYAQDDDQQSPKTLIKQYPSAKLSIRNKEVYVGDWDFVLQHEKSIKRFFRFYGEGEWIRNDMPKPLSECGIETRRAILLNWAVPPDTVDFWY</sequence>
<dbReference type="AlphaFoldDB" id="S3DGS3"/>
<dbReference type="KEGG" id="glz:GLAREA_09053"/>
<feature type="region of interest" description="Disordered" evidence="2">
    <location>
        <begin position="72"/>
        <end position="109"/>
    </location>
</feature>
<keyword evidence="5" id="KW-0378">Hydrolase</keyword>
<dbReference type="EMBL" id="KE145352">
    <property type="protein sequence ID" value="EPE36890.1"/>
    <property type="molecule type" value="Genomic_DNA"/>
</dbReference>
<name>S3DGS3_GLAL2</name>
<dbReference type="SUPFAM" id="SSF48403">
    <property type="entry name" value="Ankyrin repeat"/>
    <property type="match status" value="1"/>
</dbReference>
<feature type="domain" description="Nephrocystin 3-like N-terminal" evidence="3">
    <location>
        <begin position="388"/>
        <end position="569"/>
    </location>
</feature>
<dbReference type="PANTHER" id="PTHR10039">
    <property type="entry name" value="AMELOGENIN"/>
    <property type="match status" value="1"/>
</dbReference>
<dbReference type="GeneID" id="19468101"/>
<evidence type="ECO:0000259" key="4">
    <source>
        <dbReference type="Pfam" id="PF25053"/>
    </source>
</evidence>
<dbReference type="InterPro" id="IPR029058">
    <property type="entry name" value="AB_hydrolase_fold"/>
</dbReference>
<keyword evidence="1" id="KW-0677">Repeat</keyword>
<evidence type="ECO:0000256" key="1">
    <source>
        <dbReference type="ARBA" id="ARBA00022737"/>
    </source>
</evidence>
<evidence type="ECO:0000313" key="5">
    <source>
        <dbReference type="EMBL" id="EPE36890.1"/>
    </source>
</evidence>
<accession>S3DGS3</accession>
<dbReference type="Pfam" id="PF24883">
    <property type="entry name" value="NPHP3_N"/>
    <property type="match status" value="1"/>
</dbReference>
<dbReference type="SUPFAM" id="SSF53474">
    <property type="entry name" value="alpha/beta-Hydrolases"/>
    <property type="match status" value="1"/>
</dbReference>
<evidence type="ECO:0000259" key="3">
    <source>
        <dbReference type="Pfam" id="PF24883"/>
    </source>
</evidence>
<feature type="region of interest" description="Disordered" evidence="2">
    <location>
        <begin position="1"/>
        <end position="22"/>
    </location>
</feature>
<dbReference type="PANTHER" id="PTHR10039:SF5">
    <property type="entry name" value="NACHT DOMAIN-CONTAINING PROTEIN"/>
    <property type="match status" value="1"/>
</dbReference>
<gene>
    <name evidence="5" type="ORF">GLAREA_09053</name>
</gene>
<dbReference type="InterPro" id="IPR056884">
    <property type="entry name" value="NPHP3-like_N"/>
</dbReference>
<dbReference type="SMART" id="SM00248">
    <property type="entry name" value="ANK"/>
    <property type="match status" value="3"/>
</dbReference>
<feature type="domain" description="DUF7791" evidence="4">
    <location>
        <begin position="723"/>
        <end position="796"/>
    </location>
</feature>
<dbReference type="OrthoDB" id="1658288at2759"/>
<dbReference type="InterPro" id="IPR056693">
    <property type="entry name" value="DUF7791"/>
</dbReference>
<protein>
    <submittedName>
        <fullName evidence="5">Alpha/beta-Hydrolase</fullName>
    </submittedName>
</protein>
<dbReference type="SUPFAM" id="SSF52540">
    <property type="entry name" value="P-loop containing nucleoside triphosphate hydrolases"/>
    <property type="match status" value="1"/>
</dbReference>
<dbReference type="OMA" id="WRKEWRK"/>
<evidence type="ECO:0000256" key="2">
    <source>
        <dbReference type="SAM" id="MobiDB-lite"/>
    </source>
</evidence>